<reference evidence="1 2" key="1">
    <citation type="submission" date="2018-11" db="EMBL/GenBank/DDBJ databases">
        <title>Sequencing the genomes of 1000 actinobacteria strains.</title>
        <authorList>
            <person name="Klenk H.-P."/>
        </authorList>
    </citation>
    <scope>NUCLEOTIDE SEQUENCE [LARGE SCALE GENOMIC DNA]</scope>
    <source>
        <strain evidence="1 2">DSM 44254</strain>
    </source>
</reference>
<organism evidence="1 2">
    <name type="scientific">Actinocorallia herbida</name>
    <dbReference type="NCBI Taxonomy" id="58109"/>
    <lineage>
        <taxon>Bacteria</taxon>
        <taxon>Bacillati</taxon>
        <taxon>Actinomycetota</taxon>
        <taxon>Actinomycetes</taxon>
        <taxon>Streptosporangiales</taxon>
        <taxon>Thermomonosporaceae</taxon>
        <taxon>Actinocorallia</taxon>
    </lineage>
</organism>
<name>A0A3N1CX21_9ACTN</name>
<dbReference type="Gene3D" id="3.10.129.10">
    <property type="entry name" value="Hotdog Thioesterase"/>
    <property type="match status" value="1"/>
</dbReference>
<gene>
    <name evidence="1" type="ORF">EDD29_3392</name>
</gene>
<dbReference type="InterPro" id="IPR029069">
    <property type="entry name" value="HotDog_dom_sf"/>
</dbReference>
<dbReference type="SUPFAM" id="SSF54637">
    <property type="entry name" value="Thioesterase/thiol ester dehydrase-isomerase"/>
    <property type="match status" value="1"/>
</dbReference>
<dbReference type="EMBL" id="RJKE01000001">
    <property type="protein sequence ID" value="ROO85843.1"/>
    <property type="molecule type" value="Genomic_DNA"/>
</dbReference>
<evidence type="ECO:0000313" key="1">
    <source>
        <dbReference type="EMBL" id="ROO85843.1"/>
    </source>
</evidence>
<protein>
    <submittedName>
        <fullName evidence="1">Acyl-coenzyme A thioesterase PaaI-like protein</fullName>
    </submittedName>
</protein>
<evidence type="ECO:0000313" key="2">
    <source>
        <dbReference type="Proteomes" id="UP000272400"/>
    </source>
</evidence>
<accession>A0A3N1CX21</accession>
<keyword evidence="2" id="KW-1185">Reference proteome</keyword>
<sequence length="160" mass="16634">MDRMDTTDDMDTTGYARSLLMAVTVHRTAGLEVLRSADGRGEVAVPGPGPLANVIDSMHSSGLITLIDAAGLAAILSVARTPAETEGVLALGRSASLEFLAPARGRLTAVTELGPVERAAVRSVLSGTGPRTRLTTSADITDAEGKVVCRGSFTWSLRRS</sequence>
<dbReference type="InterPro" id="IPR027961">
    <property type="entry name" value="DUF4442"/>
</dbReference>
<dbReference type="Pfam" id="PF14539">
    <property type="entry name" value="DUF4442"/>
    <property type="match status" value="1"/>
</dbReference>
<dbReference type="Proteomes" id="UP000272400">
    <property type="component" value="Unassembled WGS sequence"/>
</dbReference>
<dbReference type="AlphaFoldDB" id="A0A3N1CX21"/>
<comment type="caution">
    <text evidence="1">The sequence shown here is derived from an EMBL/GenBank/DDBJ whole genome shotgun (WGS) entry which is preliminary data.</text>
</comment>
<proteinExistence type="predicted"/>